<comment type="caution">
    <text evidence="2">The sequence shown here is derived from an EMBL/GenBank/DDBJ whole genome shotgun (WGS) entry which is preliminary data.</text>
</comment>
<proteinExistence type="predicted"/>
<feature type="region of interest" description="Disordered" evidence="1">
    <location>
        <begin position="1"/>
        <end position="84"/>
    </location>
</feature>
<organism evidence="2 3">
    <name type="scientific">Zizania palustris</name>
    <name type="common">Northern wild rice</name>
    <dbReference type="NCBI Taxonomy" id="103762"/>
    <lineage>
        <taxon>Eukaryota</taxon>
        <taxon>Viridiplantae</taxon>
        <taxon>Streptophyta</taxon>
        <taxon>Embryophyta</taxon>
        <taxon>Tracheophyta</taxon>
        <taxon>Spermatophyta</taxon>
        <taxon>Magnoliopsida</taxon>
        <taxon>Liliopsida</taxon>
        <taxon>Poales</taxon>
        <taxon>Poaceae</taxon>
        <taxon>BOP clade</taxon>
        <taxon>Oryzoideae</taxon>
        <taxon>Oryzeae</taxon>
        <taxon>Zizaniinae</taxon>
        <taxon>Zizania</taxon>
    </lineage>
</organism>
<dbReference type="AlphaFoldDB" id="A0A8J5SVG2"/>
<feature type="compositionally biased region" description="Low complexity" evidence="1">
    <location>
        <begin position="1"/>
        <end position="19"/>
    </location>
</feature>
<dbReference type="PANTHER" id="PTHR33696:SF14">
    <property type="match status" value="1"/>
</dbReference>
<dbReference type="EMBL" id="JAAALK010000086">
    <property type="protein sequence ID" value="KAG8082031.1"/>
    <property type="molecule type" value="Genomic_DNA"/>
</dbReference>
<name>A0A8J5SVG2_ZIZPA</name>
<protein>
    <submittedName>
        <fullName evidence="2">Uncharacterized protein</fullName>
    </submittedName>
</protein>
<gene>
    <name evidence="2" type="ORF">GUJ93_ZPchr0014g46911</name>
</gene>
<evidence type="ECO:0000256" key="1">
    <source>
        <dbReference type="SAM" id="MobiDB-lite"/>
    </source>
</evidence>
<dbReference type="PANTHER" id="PTHR33696">
    <property type="entry name" value="T22J18.15-RELATED"/>
    <property type="match status" value="1"/>
</dbReference>
<dbReference type="Proteomes" id="UP000729402">
    <property type="component" value="Unassembled WGS sequence"/>
</dbReference>
<reference evidence="2" key="1">
    <citation type="journal article" date="2021" name="bioRxiv">
        <title>Whole Genome Assembly and Annotation of Northern Wild Rice, Zizania palustris L., Supports a Whole Genome Duplication in the Zizania Genus.</title>
        <authorList>
            <person name="Haas M."/>
            <person name="Kono T."/>
            <person name="Macchietto M."/>
            <person name="Millas R."/>
            <person name="McGilp L."/>
            <person name="Shao M."/>
            <person name="Duquette J."/>
            <person name="Hirsch C.N."/>
            <person name="Kimball J."/>
        </authorList>
    </citation>
    <scope>NUCLEOTIDE SEQUENCE</scope>
    <source>
        <tissue evidence="2">Fresh leaf tissue</tissue>
    </source>
</reference>
<evidence type="ECO:0000313" key="3">
    <source>
        <dbReference type="Proteomes" id="UP000729402"/>
    </source>
</evidence>
<evidence type="ECO:0000313" key="2">
    <source>
        <dbReference type="EMBL" id="KAG8082031.1"/>
    </source>
</evidence>
<keyword evidence="3" id="KW-1185">Reference proteome</keyword>
<dbReference type="OrthoDB" id="688138at2759"/>
<feature type="compositionally biased region" description="Pro residues" evidence="1">
    <location>
        <begin position="120"/>
        <end position="129"/>
    </location>
</feature>
<accession>A0A8J5SVG2</accession>
<feature type="compositionally biased region" description="Low complexity" evidence="1">
    <location>
        <begin position="45"/>
        <end position="71"/>
    </location>
</feature>
<feature type="region of interest" description="Disordered" evidence="1">
    <location>
        <begin position="96"/>
        <end position="133"/>
    </location>
</feature>
<reference evidence="2" key="2">
    <citation type="submission" date="2021-02" db="EMBL/GenBank/DDBJ databases">
        <authorList>
            <person name="Kimball J.A."/>
            <person name="Haas M.W."/>
            <person name="Macchietto M."/>
            <person name="Kono T."/>
            <person name="Duquette J."/>
            <person name="Shao M."/>
        </authorList>
    </citation>
    <scope>NUCLEOTIDE SEQUENCE</scope>
    <source>
        <tissue evidence="2">Fresh leaf tissue</tissue>
    </source>
</reference>
<sequence>MPSPASGASAGAASSCSSSPFPPPALAASARRRRRRLLPSPNYPSPASGASTWSTSTSSSSFSSSMSFPFPSFSPSPSPFHHRFLSPLRSSAVPFSWEHRPGIPKTPARQKQPHRGGKPSKPPPLPLPPSLLSNKVVAADPGFSDADDYLIFPGDTKKMARRTRRRRRRLLLRQQQQQQRPRRPALAAILTDWLAVLSLYRSCTRSHDCLAATGPLPRPRPSSPAAKAGLDTINSVCLAD</sequence>